<dbReference type="EMBL" id="LGTL01000012">
    <property type="protein sequence ID" value="KPA78783.1"/>
    <property type="molecule type" value="Genomic_DNA"/>
</dbReference>
<proteinExistence type="predicted"/>
<dbReference type="PANTHER" id="PTHR46472">
    <property type="entry name" value="NUCLEOREDOXIN"/>
    <property type="match status" value="1"/>
</dbReference>
<comment type="caution">
    <text evidence="3">The sequence shown here is derived from an EMBL/GenBank/DDBJ whole genome shotgun (WGS) entry which is preliminary data.</text>
</comment>
<dbReference type="Proteomes" id="UP000037923">
    <property type="component" value="Unassembled WGS sequence"/>
</dbReference>
<dbReference type="Pfam" id="PF13905">
    <property type="entry name" value="Thioredoxin_8"/>
    <property type="match status" value="1"/>
</dbReference>
<dbReference type="Gene3D" id="3.40.30.10">
    <property type="entry name" value="Glutaredoxin"/>
    <property type="match status" value="1"/>
</dbReference>
<feature type="region of interest" description="Disordered" evidence="1">
    <location>
        <begin position="227"/>
        <end position="246"/>
    </location>
</feature>
<organism evidence="3 4">
    <name type="scientific">Leptomonas pyrrhocoris</name>
    <name type="common">Firebug parasite</name>
    <dbReference type="NCBI Taxonomy" id="157538"/>
    <lineage>
        <taxon>Eukaryota</taxon>
        <taxon>Discoba</taxon>
        <taxon>Euglenozoa</taxon>
        <taxon>Kinetoplastea</taxon>
        <taxon>Metakinetoplastina</taxon>
        <taxon>Trypanosomatida</taxon>
        <taxon>Trypanosomatidae</taxon>
        <taxon>Leishmaniinae</taxon>
        <taxon>Leptomonas</taxon>
    </lineage>
</organism>
<dbReference type="PANTHER" id="PTHR46472:SF1">
    <property type="entry name" value="NUCLEOREDOXIN"/>
    <property type="match status" value="1"/>
</dbReference>
<feature type="region of interest" description="Disordered" evidence="1">
    <location>
        <begin position="260"/>
        <end position="335"/>
    </location>
</feature>
<feature type="compositionally biased region" description="Basic and acidic residues" evidence="1">
    <location>
        <begin position="369"/>
        <end position="380"/>
    </location>
</feature>
<dbReference type="GeneID" id="26906174"/>
<keyword evidence="4" id="KW-1185">Reference proteome</keyword>
<evidence type="ECO:0000256" key="1">
    <source>
        <dbReference type="SAM" id="MobiDB-lite"/>
    </source>
</evidence>
<dbReference type="VEuPathDB" id="TriTrypDB:LpyrH10_12_0620"/>
<dbReference type="GO" id="GO:0005634">
    <property type="term" value="C:nucleus"/>
    <property type="evidence" value="ECO:0007669"/>
    <property type="project" value="TreeGrafter"/>
</dbReference>
<dbReference type="InterPro" id="IPR036249">
    <property type="entry name" value="Thioredoxin-like_sf"/>
</dbReference>
<feature type="region of interest" description="Disordered" evidence="1">
    <location>
        <begin position="132"/>
        <end position="165"/>
    </location>
</feature>
<sequence>MPFDLFQRDSPYTLIRQDGFTVSLAQALRTKRYVLLFIAGQWWAPCRGVTAQLKAFYTKFHDAHNFEVVFLSTDKSEGAMLDFFHDAHGDWLCLTYKDARKLEAELAGDADLHPNQVPACLVFELEEGALRPSSGSISGEDGMRNTEPELNGTPVSKLTVAPTTPPQSVARLVTKQGREMLPRDKEGALFPWYDDGWKSPSTLTPATSLAATAVVAVDSIAKTKHVDVVPHSNSPPHASSSSSLLAATPSTQPILEHQPTTVSQVASHAGAPAKEESVDETDGMAEKAVTTPTAAQEPDAELVAHHEKTTPVSCRELTYSKSPSSADKVQPKPSPSRVLIVEKKVVVATQAAKVNHEKEGEEEAQETNRQADVEKQEILETHTSAMMEEDVSSETSAESGEEEDRQSADASATSLAEDVDELSVVEKVVPETAPPARAEGKDDGHDGTHDVKEENDSNPRKSTGWRSFIGL</sequence>
<gene>
    <name evidence="3" type="ORF">ABB37_05884</name>
</gene>
<feature type="compositionally biased region" description="Low complexity" evidence="1">
    <location>
        <begin position="230"/>
        <end position="246"/>
    </location>
</feature>
<name>A0A0N0VEU2_LEPPY</name>
<dbReference type="GO" id="GO:0031397">
    <property type="term" value="P:negative regulation of protein ubiquitination"/>
    <property type="evidence" value="ECO:0007669"/>
    <property type="project" value="TreeGrafter"/>
</dbReference>
<dbReference type="OMA" id="RRFHETH"/>
<feature type="compositionally biased region" description="Basic and acidic residues" evidence="1">
    <location>
        <begin position="438"/>
        <end position="459"/>
    </location>
</feature>
<dbReference type="OrthoDB" id="409136at2759"/>
<dbReference type="GO" id="GO:0030178">
    <property type="term" value="P:negative regulation of Wnt signaling pathway"/>
    <property type="evidence" value="ECO:0007669"/>
    <property type="project" value="TreeGrafter"/>
</dbReference>
<dbReference type="GO" id="GO:0004791">
    <property type="term" value="F:thioredoxin-disulfide reductase (NADPH) activity"/>
    <property type="evidence" value="ECO:0007669"/>
    <property type="project" value="TreeGrafter"/>
</dbReference>
<reference evidence="3 4" key="1">
    <citation type="submission" date="2015-07" db="EMBL/GenBank/DDBJ databases">
        <title>High-quality genome of monoxenous trypanosomatid Leptomonas pyrrhocoris.</title>
        <authorList>
            <person name="Flegontov P."/>
            <person name="Butenko A."/>
            <person name="Firsov S."/>
            <person name="Vlcek C."/>
            <person name="Logacheva M.D."/>
            <person name="Field M."/>
            <person name="Filatov D."/>
            <person name="Flegontova O."/>
            <person name="Gerasimov E."/>
            <person name="Jackson A.P."/>
            <person name="Kelly S."/>
            <person name="Opperdoes F."/>
            <person name="O'Reilly A."/>
            <person name="Votypka J."/>
            <person name="Yurchenko V."/>
            <person name="Lukes J."/>
        </authorList>
    </citation>
    <scope>NUCLEOTIDE SEQUENCE [LARGE SCALE GENOMIC DNA]</scope>
    <source>
        <strain evidence="3">H10</strain>
    </source>
</reference>
<evidence type="ECO:0000259" key="2">
    <source>
        <dbReference type="Pfam" id="PF13905"/>
    </source>
</evidence>
<accession>A0A0N0VEU2</accession>
<dbReference type="SUPFAM" id="SSF52833">
    <property type="entry name" value="Thioredoxin-like"/>
    <property type="match status" value="1"/>
</dbReference>
<dbReference type="InterPro" id="IPR012336">
    <property type="entry name" value="Thioredoxin-like_fold"/>
</dbReference>
<dbReference type="EMBL" id="LGTL01000012">
    <property type="protein sequence ID" value="KPA78782.1"/>
    <property type="molecule type" value="Genomic_DNA"/>
</dbReference>
<feature type="domain" description="Thioredoxin-like fold" evidence="2">
    <location>
        <begin position="32"/>
        <end position="102"/>
    </location>
</feature>
<protein>
    <submittedName>
        <fullName evidence="3">Tryparedoxin-like protein</fullName>
    </submittedName>
</protein>
<evidence type="ECO:0000313" key="4">
    <source>
        <dbReference type="Proteomes" id="UP000037923"/>
    </source>
</evidence>
<dbReference type="AlphaFoldDB" id="A0A0N0VEU2"/>
<evidence type="ECO:0000313" key="3">
    <source>
        <dbReference type="EMBL" id="KPA78782.1"/>
    </source>
</evidence>
<feature type="region of interest" description="Disordered" evidence="1">
    <location>
        <begin position="353"/>
        <end position="471"/>
    </location>
</feature>
<dbReference type="RefSeq" id="XP_015657222.1">
    <property type="nucleotide sequence ID" value="XM_015804088.1"/>
</dbReference>
<dbReference type="RefSeq" id="XP_015657221.1">
    <property type="nucleotide sequence ID" value="XM_015804087.1"/>
</dbReference>